<evidence type="ECO:0000313" key="1">
    <source>
        <dbReference type="EMBL" id="VDI83629.1"/>
    </source>
</evidence>
<gene>
    <name evidence="1" type="ORF">MGAL_10B012075</name>
</gene>
<dbReference type="Proteomes" id="UP000596742">
    <property type="component" value="Unassembled WGS sequence"/>
</dbReference>
<protein>
    <submittedName>
        <fullName evidence="1">Uncharacterized protein</fullName>
    </submittedName>
</protein>
<organism evidence="1 2">
    <name type="scientific">Mytilus galloprovincialis</name>
    <name type="common">Mediterranean mussel</name>
    <dbReference type="NCBI Taxonomy" id="29158"/>
    <lineage>
        <taxon>Eukaryota</taxon>
        <taxon>Metazoa</taxon>
        <taxon>Spiralia</taxon>
        <taxon>Lophotrochozoa</taxon>
        <taxon>Mollusca</taxon>
        <taxon>Bivalvia</taxon>
        <taxon>Autobranchia</taxon>
        <taxon>Pteriomorphia</taxon>
        <taxon>Mytilida</taxon>
        <taxon>Mytiloidea</taxon>
        <taxon>Mytilidae</taxon>
        <taxon>Mytilinae</taxon>
        <taxon>Mytilus</taxon>
    </lineage>
</organism>
<evidence type="ECO:0000313" key="2">
    <source>
        <dbReference type="Proteomes" id="UP000596742"/>
    </source>
</evidence>
<accession>A0A8B6HSJ0</accession>
<name>A0A8B6HSJ0_MYTGA</name>
<reference evidence="1" key="1">
    <citation type="submission" date="2018-11" db="EMBL/GenBank/DDBJ databases">
        <authorList>
            <person name="Alioto T."/>
            <person name="Alioto T."/>
        </authorList>
    </citation>
    <scope>NUCLEOTIDE SEQUENCE</scope>
</reference>
<proteinExistence type="predicted"/>
<keyword evidence="2" id="KW-1185">Reference proteome</keyword>
<comment type="caution">
    <text evidence="1">The sequence shown here is derived from an EMBL/GenBank/DDBJ whole genome shotgun (WGS) entry which is preliminary data.</text>
</comment>
<dbReference type="AlphaFoldDB" id="A0A8B6HSJ0"/>
<dbReference type="EMBL" id="UYJE01010494">
    <property type="protein sequence ID" value="VDI83629.1"/>
    <property type="molecule type" value="Genomic_DNA"/>
</dbReference>
<sequence length="50" mass="5853">MKKKNTIIITVFLSNTDIETILLVLFPELLTTLPPRLNQKLNLEWLYPVN</sequence>